<dbReference type="EMBL" id="SPQT01000035">
    <property type="protein sequence ID" value="TFV39706.1"/>
    <property type="molecule type" value="Genomic_DNA"/>
</dbReference>
<keyword evidence="1" id="KW-0812">Transmembrane</keyword>
<keyword evidence="1" id="KW-0472">Membrane</keyword>
<reference evidence="2 3" key="1">
    <citation type="submission" date="2019-03" db="EMBL/GenBank/DDBJ databases">
        <title>Bradyrhizobium diversity isolated from nodules of Chamaecrista fasciculata.</title>
        <authorList>
            <person name="Klepa M.S."/>
            <person name="Urquiaga M.O."/>
            <person name="Hungria M."/>
            <person name="Delamuta J.R."/>
        </authorList>
    </citation>
    <scope>NUCLEOTIDE SEQUENCE [LARGE SCALE GENOMIC DNA]</scope>
    <source>
        <strain evidence="2 3">CNPSo 3448</strain>
    </source>
</reference>
<dbReference type="Proteomes" id="UP000297966">
    <property type="component" value="Unassembled WGS sequence"/>
</dbReference>
<keyword evidence="1" id="KW-1133">Transmembrane helix</keyword>
<accession>A0A4Y9LA37</accession>
<protein>
    <submittedName>
        <fullName evidence="2">Uncharacterized protein</fullName>
    </submittedName>
</protein>
<organism evidence="2 3">
    <name type="scientific">Bradyrhizobium niftali</name>
    <dbReference type="NCBI Taxonomy" id="2560055"/>
    <lineage>
        <taxon>Bacteria</taxon>
        <taxon>Pseudomonadati</taxon>
        <taxon>Pseudomonadota</taxon>
        <taxon>Alphaproteobacteria</taxon>
        <taxon>Hyphomicrobiales</taxon>
        <taxon>Nitrobacteraceae</taxon>
        <taxon>Bradyrhizobium</taxon>
    </lineage>
</organism>
<evidence type="ECO:0000313" key="3">
    <source>
        <dbReference type="Proteomes" id="UP000297966"/>
    </source>
</evidence>
<name>A0A4Y9LA37_9BRAD</name>
<evidence type="ECO:0000313" key="2">
    <source>
        <dbReference type="EMBL" id="TFV39706.1"/>
    </source>
</evidence>
<keyword evidence="3" id="KW-1185">Reference proteome</keyword>
<dbReference type="RefSeq" id="WP_135178780.1">
    <property type="nucleotide sequence ID" value="NZ_SPQT01000035.1"/>
</dbReference>
<comment type="caution">
    <text evidence="2">The sequence shown here is derived from an EMBL/GenBank/DDBJ whole genome shotgun (WGS) entry which is preliminary data.</text>
</comment>
<dbReference type="AlphaFoldDB" id="A0A4Y9LA37"/>
<evidence type="ECO:0000256" key="1">
    <source>
        <dbReference type="SAM" id="Phobius"/>
    </source>
</evidence>
<proteinExistence type="predicted"/>
<feature type="transmembrane region" description="Helical" evidence="1">
    <location>
        <begin position="6"/>
        <end position="27"/>
    </location>
</feature>
<sequence length="71" mass="7609">MPLLDILTIYVLMLAVMVLLGALKALYTAKALGRNRVEVAVNERVPLAPDAPDRLAPAFEHARGATKRAAA</sequence>
<gene>
    <name evidence="2" type="ORF">E4K65_40010</name>
</gene>